<feature type="compositionally biased region" description="Acidic residues" evidence="2">
    <location>
        <begin position="224"/>
        <end position="234"/>
    </location>
</feature>
<dbReference type="RefSeq" id="XP_012938219.1">
    <property type="nucleotide sequence ID" value="XM_013082765.1"/>
</dbReference>
<evidence type="ECO:0000256" key="2">
    <source>
        <dbReference type="SAM" id="MobiDB-lite"/>
    </source>
</evidence>
<organism evidence="3 4">
    <name type="scientific">Aplysia californica</name>
    <name type="common">California sea hare</name>
    <dbReference type="NCBI Taxonomy" id="6500"/>
    <lineage>
        <taxon>Eukaryota</taxon>
        <taxon>Metazoa</taxon>
        <taxon>Spiralia</taxon>
        <taxon>Lophotrochozoa</taxon>
        <taxon>Mollusca</taxon>
        <taxon>Gastropoda</taxon>
        <taxon>Heterobranchia</taxon>
        <taxon>Euthyneura</taxon>
        <taxon>Tectipleura</taxon>
        <taxon>Aplysiida</taxon>
        <taxon>Aplysioidea</taxon>
        <taxon>Aplysiidae</taxon>
        <taxon>Aplysia</taxon>
    </lineage>
</organism>
<gene>
    <name evidence="4" type="primary">LOC101860572</name>
</gene>
<feature type="coiled-coil region" evidence="1">
    <location>
        <begin position="97"/>
        <end position="141"/>
    </location>
</feature>
<evidence type="ECO:0000313" key="3">
    <source>
        <dbReference type="Proteomes" id="UP000694888"/>
    </source>
</evidence>
<feature type="region of interest" description="Disordered" evidence="2">
    <location>
        <begin position="180"/>
        <end position="257"/>
    </location>
</feature>
<evidence type="ECO:0000313" key="4">
    <source>
        <dbReference type="RefSeq" id="XP_012938219.1"/>
    </source>
</evidence>
<reference evidence="4" key="1">
    <citation type="submission" date="2025-08" db="UniProtKB">
        <authorList>
            <consortium name="RefSeq"/>
        </authorList>
    </citation>
    <scope>IDENTIFICATION</scope>
</reference>
<feature type="region of interest" description="Disordered" evidence="2">
    <location>
        <begin position="381"/>
        <end position="418"/>
    </location>
</feature>
<keyword evidence="3" id="KW-1185">Reference proteome</keyword>
<accession>A0ABM1A0B0</accession>
<evidence type="ECO:0000256" key="1">
    <source>
        <dbReference type="SAM" id="Coils"/>
    </source>
</evidence>
<dbReference type="GeneID" id="101860572"/>
<dbReference type="Proteomes" id="UP000694888">
    <property type="component" value="Unplaced"/>
</dbReference>
<feature type="compositionally biased region" description="Basic residues" evidence="2">
    <location>
        <begin position="405"/>
        <end position="418"/>
    </location>
</feature>
<sequence length="438" mass="49672">MSGLLVQTGDVIYERYLEKTLGRVLPECLQYVSEQRPGDPIECISALLYRAVDSQEYYRERRRYLHSVRHSQVLTTSDETRHQTRIQQLNGGLTQNKNQLRQDRRKEKEALQSLIRHEEILEEQEVEIKSRVKELTRLLRERPLIMNLHAMKARLHRAHQEAARKAREAALRALAELGVDGSSYSSGFPNPLPPISSSRKLETGDKNDSTILFSGRDDGGGNEGEGEGEGEGADQGEGQTRDGALRRKRSIKASTTLSSMTLGSSVDTTQMSAAEIEKKKRERHAAKKKAKKQIEAALARGNYELTEKGAIIYASRSWEKLGLSAPFAKRRPLPESPILWSERGYDCRVMYEHEIYTRCDPDDVTGLPTDLPRMTLEEFLMPDSTPEPEEDEVSKPVSNPAAHQTKSKGGKKRKRSILPRLKRRGLSRDWADCNNLLW</sequence>
<protein>
    <submittedName>
        <fullName evidence="4">Uncharacterized protein LOC101860572</fullName>
    </submittedName>
</protein>
<feature type="compositionally biased region" description="Basic and acidic residues" evidence="2">
    <location>
        <begin position="199"/>
        <end position="208"/>
    </location>
</feature>
<keyword evidence="1" id="KW-0175">Coiled coil</keyword>
<name>A0ABM1A0B0_APLCA</name>
<proteinExistence type="predicted"/>